<organism evidence="1 2">
    <name type="scientific">Flavobacterium davisii</name>
    <dbReference type="NCBI Taxonomy" id="2906077"/>
    <lineage>
        <taxon>Bacteria</taxon>
        <taxon>Pseudomonadati</taxon>
        <taxon>Bacteroidota</taxon>
        <taxon>Flavobacteriia</taxon>
        <taxon>Flavobacteriales</taxon>
        <taxon>Flavobacteriaceae</taxon>
        <taxon>Flavobacterium</taxon>
    </lineage>
</organism>
<evidence type="ECO:0000313" key="2">
    <source>
        <dbReference type="Proteomes" id="UP000197768"/>
    </source>
</evidence>
<dbReference type="SUPFAM" id="SSF82185">
    <property type="entry name" value="Histone H3 K4-specific methyltransferase SET7/9 N-terminal domain"/>
    <property type="match status" value="1"/>
</dbReference>
<sequence length="258" mass="30309">MKKHFFLCLLFTLISCKDSKVIEKIDSTTKNRETYNYIVLDNDTLYHGNAYTYNSKDKVIEKCVFNKGLVNGVLYRYYDNGKLKEYQYLKNGFNFGKAVSYFENGKIETSLNYRQDTLIGDAYDNYPNGNLKKYLLYDSLGRIPIVIHFNKNKRIKIKEGRAINCFLNTDKIKFGSKLNLDCLIPNIPNTQRNIKFIYSNGKEGKRRVVKKDNNYLSVEESNYVLGENVLYVIAEYKFNKEYHNQIIKDTAFIDFYVN</sequence>
<evidence type="ECO:0008006" key="3">
    <source>
        <dbReference type="Google" id="ProtNLM"/>
    </source>
</evidence>
<reference evidence="1 2" key="1">
    <citation type="journal article" date="2017" name="Infect. Genet. Evol.">
        <title>Comparative genome analysis of fish pathogen Flavobacterium columnare reveals extensive sequence diversity within the species.</title>
        <authorList>
            <person name="Kayansamruaj P."/>
            <person name="Dong H.T."/>
            <person name="Hirono I."/>
            <person name="Kondo H."/>
            <person name="Senapin S."/>
            <person name="Rodkhum C."/>
        </authorList>
    </citation>
    <scope>NUCLEOTIDE SEQUENCE [LARGE SCALE GENOMIC DNA]</scope>
    <source>
        <strain evidence="1 2">1215</strain>
    </source>
</reference>
<dbReference type="Proteomes" id="UP000197768">
    <property type="component" value="Unassembled WGS sequence"/>
</dbReference>
<accession>A0A246GES8</accession>
<dbReference type="EMBL" id="MTCZ01000349">
    <property type="protein sequence ID" value="OWP82593.1"/>
    <property type="molecule type" value="Genomic_DNA"/>
</dbReference>
<dbReference type="RefSeq" id="WP_088395164.1">
    <property type="nucleotide sequence ID" value="NZ_MTCZ01000349.1"/>
</dbReference>
<dbReference type="AlphaFoldDB" id="A0A246GES8"/>
<dbReference type="Gene3D" id="3.90.930.1">
    <property type="match status" value="1"/>
</dbReference>
<comment type="caution">
    <text evidence="1">The sequence shown here is derived from an EMBL/GenBank/DDBJ whole genome shotgun (WGS) entry which is preliminary data.</text>
</comment>
<protein>
    <recommendedName>
        <fullName evidence="3">MORN repeat variant</fullName>
    </recommendedName>
</protein>
<gene>
    <name evidence="1" type="ORF">BWK59_15070</name>
</gene>
<dbReference type="PROSITE" id="PS51257">
    <property type="entry name" value="PROKAR_LIPOPROTEIN"/>
    <property type="match status" value="1"/>
</dbReference>
<evidence type="ECO:0000313" key="1">
    <source>
        <dbReference type="EMBL" id="OWP82593.1"/>
    </source>
</evidence>
<name>A0A246GES8_9FLAO</name>
<proteinExistence type="predicted"/>